<keyword evidence="3" id="KW-1185">Reference proteome</keyword>
<sequence length="125" mass="13075">MNHGQKGLIGLIALGATCLATMTLAPTAQAEGGSYIRIKHSGAFVANTCYDWRGAEKRNYCHTGRPVGDSWLAYLPTGATGALIDLSVWPSFGAKASAVVTDTSQNHCFEISGSALNPTLLETGC</sequence>
<gene>
    <name evidence="2" type="ORF">GCM10012280_58140</name>
</gene>
<accession>A0A917ZVZ7</accession>
<dbReference type="AlphaFoldDB" id="A0A917ZVZ7"/>
<dbReference type="EMBL" id="BMMS01000032">
    <property type="protein sequence ID" value="GGO97112.1"/>
    <property type="molecule type" value="Genomic_DNA"/>
</dbReference>
<evidence type="ECO:0000256" key="1">
    <source>
        <dbReference type="SAM" id="SignalP"/>
    </source>
</evidence>
<evidence type="ECO:0000313" key="2">
    <source>
        <dbReference type="EMBL" id="GGO97112.1"/>
    </source>
</evidence>
<dbReference type="RefSeq" id="WP_189134801.1">
    <property type="nucleotide sequence ID" value="NZ_BMMS01000032.1"/>
</dbReference>
<feature type="signal peptide" evidence="1">
    <location>
        <begin position="1"/>
        <end position="30"/>
    </location>
</feature>
<feature type="chain" id="PRO_5037410517" evidence="1">
    <location>
        <begin position="31"/>
        <end position="125"/>
    </location>
</feature>
<keyword evidence="1" id="KW-0732">Signal</keyword>
<organism evidence="2 3">
    <name type="scientific">Wenjunlia tyrosinilytica</name>
    <dbReference type="NCBI Taxonomy" id="1544741"/>
    <lineage>
        <taxon>Bacteria</taxon>
        <taxon>Bacillati</taxon>
        <taxon>Actinomycetota</taxon>
        <taxon>Actinomycetes</taxon>
        <taxon>Kitasatosporales</taxon>
        <taxon>Streptomycetaceae</taxon>
        <taxon>Wenjunlia</taxon>
    </lineage>
</organism>
<protein>
    <submittedName>
        <fullName evidence="2">Uncharacterized protein</fullName>
    </submittedName>
</protein>
<proteinExistence type="predicted"/>
<name>A0A917ZVZ7_9ACTN</name>
<reference evidence="2" key="2">
    <citation type="submission" date="2020-09" db="EMBL/GenBank/DDBJ databases">
        <authorList>
            <person name="Sun Q."/>
            <person name="Zhou Y."/>
        </authorList>
    </citation>
    <scope>NUCLEOTIDE SEQUENCE</scope>
    <source>
        <strain evidence="2">CGMCC 4.7201</strain>
    </source>
</reference>
<reference evidence="2" key="1">
    <citation type="journal article" date="2014" name="Int. J. Syst. Evol. Microbiol.">
        <title>Complete genome sequence of Corynebacterium casei LMG S-19264T (=DSM 44701T), isolated from a smear-ripened cheese.</title>
        <authorList>
            <consortium name="US DOE Joint Genome Institute (JGI-PGF)"/>
            <person name="Walter F."/>
            <person name="Albersmeier A."/>
            <person name="Kalinowski J."/>
            <person name="Ruckert C."/>
        </authorList>
    </citation>
    <scope>NUCLEOTIDE SEQUENCE</scope>
    <source>
        <strain evidence="2">CGMCC 4.7201</strain>
    </source>
</reference>
<comment type="caution">
    <text evidence="2">The sequence shown here is derived from an EMBL/GenBank/DDBJ whole genome shotgun (WGS) entry which is preliminary data.</text>
</comment>
<evidence type="ECO:0000313" key="3">
    <source>
        <dbReference type="Proteomes" id="UP000641932"/>
    </source>
</evidence>
<dbReference type="Proteomes" id="UP000641932">
    <property type="component" value="Unassembled WGS sequence"/>
</dbReference>